<keyword evidence="3" id="KW-1185">Reference proteome</keyword>
<accession>A0A9W9NMC3</accession>
<dbReference type="GO" id="GO:0003824">
    <property type="term" value="F:catalytic activity"/>
    <property type="evidence" value="ECO:0007669"/>
    <property type="project" value="InterPro"/>
</dbReference>
<dbReference type="GeneID" id="81386922"/>
<dbReference type="EMBL" id="JAPQKT010000008">
    <property type="protein sequence ID" value="KAJ5222597.1"/>
    <property type="molecule type" value="Genomic_DNA"/>
</dbReference>
<dbReference type="Proteomes" id="UP001147733">
    <property type="component" value="Unassembled WGS sequence"/>
</dbReference>
<evidence type="ECO:0000313" key="3">
    <source>
        <dbReference type="Proteomes" id="UP001147733"/>
    </source>
</evidence>
<dbReference type="InterPro" id="IPR000845">
    <property type="entry name" value="Nucleoside_phosphorylase_d"/>
</dbReference>
<proteinExistence type="predicted"/>
<evidence type="ECO:0000313" key="2">
    <source>
        <dbReference type="EMBL" id="KAJ5222597.1"/>
    </source>
</evidence>
<dbReference type="InterPro" id="IPR053137">
    <property type="entry name" value="NLR-like"/>
</dbReference>
<reference evidence="2" key="2">
    <citation type="journal article" date="2023" name="IMA Fungus">
        <title>Comparative genomic study of the Penicillium genus elucidates a diverse pangenome and 15 lateral gene transfer events.</title>
        <authorList>
            <person name="Petersen C."/>
            <person name="Sorensen T."/>
            <person name="Nielsen M.R."/>
            <person name="Sondergaard T.E."/>
            <person name="Sorensen J.L."/>
            <person name="Fitzpatrick D.A."/>
            <person name="Frisvad J.C."/>
            <person name="Nielsen K.L."/>
        </authorList>
    </citation>
    <scope>NUCLEOTIDE SEQUENCE</scope>
    <source>
        <strain evidence="2">IBT 23319</strain>
    </source>
</reference>
<protein>
    <recommendedName>
        <fullName evidence="1">Nucleoside phosphorylase domain-containing protein</fullName>
    </recommendedName>
</protein>
<sequence length="327" mass="35700">MTSHTNCNDYTIGWICTLPVELAAAQEMLDFKQEYRDKDDPNIYTLGRVGGHNVVLVCLPPNQIGPNYTTAVTIQMMITFPIIGFVLLVGTGGGIPSKSADIRLGDIVVSEPVNGHSAIIQYDFGKCTPSGFEQTGSLYNPPPILLNAVKELRYKQSQGGGSLTPHLSKLSRYSIFRRDQAGQDVLFEANYQHDQARGDSCVSCNAMKLVERKERANNAPLVHYGSALSGCWIMQSGAERDRISSQFGRALCFEMQAVGVMNILPCLAICGICDYADSHRSKSWQPYAAATSAAYAKELLLGIGPTRRSTSGNLKVDDRQSTTTVVY</sequence>
<reference evidence="2" key="1">
    <citation type="submission" date="2022-11" db="EMBL/GenBank/DDBJ databases">
        <authorList>
            <person name="Petersen C."/>
        </authorList>
    </citation>
    <scope>NUCLEOTIDE SEQUENCE</scope>
    <source>
        <strain evidence="2">IBT 23319</strain>
    </source>
</reference>
<dbReference type="PANTHER" id="PTHR46082:SF11">
    <property type="entry name" value="AAA+ ATPASE DOMAIN-CONTAINING PROTEIN-RELATED"/>
    <property type="match status" value="1"/>
</dbReference>
<dbReference type="Pfam" id="PF01048">
    <property type="entry name" value="PNP_UDP_1"/>
    <property type="match status" value="1"/>
</dbReference>
<dbReference type="Gene3D" id="3.40.50.1580">
    <property type="entry name" value="Nucleoside phosphorylase domain"/>
    <property type="match status" value="1"/>
</dbReference>
<dbReference type="AlphaFoldDB" id="A0A9W9NMC3"/>
<evidence type="ECO:0000259" key="1">
    <source>
        <dbReference type="Pfam" id="PF01048"/>
    </source>
</evidence>
<dbReference type="RefSeq" id="XP_056497520.1">
    <property type="nucleotide sequence ID" value="XM_056647755.1"/>
</dbReference>
<dbReference type="GO" id="GO:0009116">
    <property type="term" value="P:nucleoside metabolic process"/>
    <property type="evidence" value="ECO:0007669"/>
    <property type="project" value="InterPro"/>
</dbReference>
<organism evidence="2 3">
    <name type="scientific">Penicillium citrinum</name>
    <dbReference type="NCBI Taxonomy" id="5077"/>
    <lineage>
        <taxon>Eukaryota</taxon>
        <taxon>Fungi</taxon>
        <taxon>Dikarya</taxon>
        <taxon>Ascomycota</taxon>
        <taxon>Pezizomycotina</taxon>
        <taxon>Eurotiomycetes</taxon>
        <taxon>Eurotiomycetidae</taxon>
        <taxon>Eurotiales</taxon>
        <taxon>Aspergillaceae</taxon>
        <taxon>Penicillium</taxon>
    </lineage>
</organism>
<comment type="caution">
    <text evidence="2">The sequence shown here is derived from an EMBL/GenBank/DDBJ whole genome shotgun (WGS) entry which is preliminary data.</text>
</comment>
<dbReference type="InterPro" id="IPR035994">
    <property type="entry name" value="Nucleoside_phosphorylase_sf"/>
</dbReference>
<dbReference type="OrthoDB" id="1577640at2759"/>
<feature type="domain" description="Nucleoside phosphorylase" evidence="1">
    <location>
        <begin position="11"/>
        <end position="285"/>
    </location>
</feature>
<dbReference type="PANTHER" id="PTHR46082">
    <property type="entry name" value="ATP/GTP-BINDING PROTEIN-RELATED"/>
    <property type="match status" value="1"/>
</dbReference>
<gene>
    <name evidence="2" type="ORF">N7469_008837</name>
</gene>
<name>A0A9W9NMC3_PENCI</name>
<dbReference type="SUPFAM" id="SSF53167">
    <property type="entry name" value="Purine and uridine phosphorylases"/>
    <property type="match status" value="1"/>
</dbReference>